<sequence length="484" mass="55589">MRYFATVISAVVLSACANITDSQYAAPSYPTSLDSCIDQLNAFKSEVKRQGVQDAQVVWDNRYPHLAFNRFSQAQLSKLETRNDQQQWLNYTASQAKSQRHAEYNNLIDKQHFELASLDYCADKLTQHSRFDTPFWQSLEQSPPTIDSSYEPWYRFFGVFPISKQVAKPAIENEKKRILDEFNQPTEGYSVTYAMAPDSATLSTHQIQRWFDNALVQSDFDWPQLSERQINQLLHHYAPVIEIESASLDDKPGRVEYSPHLQPEVNTNAPTIYLDHSYTEFHGKVYLQLNYSLWFANRTPESSFDPYAGAFDGVVLRLTLDHQGQPLVLDSIHHCGCYHMVFALQPQLVFRAQDDGIEKPLTFTKAMPVVASMLNVTLSHGEHMIKQVEWRSKQPSHARQLLPLHYDALRSIPTQKHYNKSLFDQRGFLLASERLERIYLWPFGVPSPGTMRQVGHHATAFIGERHFDDATVLEALLQPTSNEC</sequence>
<feature type="signal peptide" evidence="1">
    <location>
        <begin position="1"/>
        <end position="25"/>
    </location>
</feature>
<dbReference type="PROSITE" id="PS51257">
    <property type="entry name" value="PROKAR_LIPOPROTEIN"/>
    <property type="match status" value="1"/>
</dbReference>
<gene>
    <name evidence="2" type="ORF">C9I98_06825</name>
</gene>
<feature type="chain" id="PRO_5015505294" description="Lipoprotein" evidence="1">
    <location>
        <begin position="26"/>
        <end position="484"/>
    </location>
</feature>
<protein>
    <recommendedName>
        <fullName evidence="4">Lipoprotein</fullName>
    </recommendedName>
</protein>
<comment type="caution">
    <text evidence="2">The sequence shown here is derived from an EMBL/GenBank/DDBJ whole genome shotgun (WGS) entry which is preliminary data.</text>
</comment>
<dbReference type="Proteomes" id="UP000241771">
    <property type="component" value="Unassembled WGS sequence"/>
</dbReference>
<evidence type="ECO:0008006" key="4">
    <source>
        <dbReference type="Google" id="ProtNLM"/>
    </source>
</evidence>
<evidence type="ECO:0000313" key="2">
    <source>
        <dbReference type="EMBL" id="PSW20560.1"/>
    </source>
</evidence>
<accession>A0A2T3NW92</accession>
<keyword evidence="1" id="KW-0732">Signal</keyword>
<proteinExistence type="predicted"/>
<organism evidence="2 3">
    <name type="scientific">Photobacterium sanctipauli</name>
    <dbReference type="NCBI Taxonomy" id="1342794"/>
    <lineage>
        <taxon>Bacteria</taxon>
        <taxon>Pseudomonadati</taxon>
        <taxon>Pseudomonadota</taxon>
        <taxon>Gammaproteobacteria</taxon>
        <taxon>Vibrionales</taxon>
        <taxon>Vibrionaceae</taxon>
        <taxon>Photobacterium</taxon>
    </lineage>
</organism>
<keyword evidence="3" id="KW-1185">Reference proteome</keyword>
<evidence type="ECO:0000313" key="3">
    <source>
        <dbReference type="Proteomes" id="UP000241771"/>
    </source>
</evidence>
<name>A0A2T3NW92_9GAMM</name>
<reference evidence="2 3" key="1">
    <citation type="submission" date="2018-01" db="EMBL/GenBank/DDBJ databases">
        <title>Whole genome sequencing of Histamine producing bacteria.</title>
        <authorList>
            <person name="Butler K."/>
        </authorList>
    </citation>
    <scope>NUCLEOTIDE SEQUENCE [LARGE SCALE GENOMIC DNA]</scope>
    <source>
        <strain evidence="2 3">DSM 100436</strain>
    </source>
</reference>
<dbReference type="EMBL" id="PYMA01000003">
    <property type="protein sequence ID" value="PSW20560.1"/>
    <property type="molecule type" value="Genomic_DNA"/>
</dbReference>
<dbReference type="OrthoDB" id="5405204at2"/>
<evidence type="ECO:0000256" key="1">
    <source>
        <dbReference type="SAM" id="SignalP"/>
    </source>
</evidence>
<dbReference type="AlphaFoldDB" id="A0A2T3NW92"/>
<dbReference type="RefSeq" id="WP_036829323.1">
    <property type="nucleotide sequence ID" value="NZ_JGVO01001146.1"/>
</dbReference>